<dbReference type="AlphaFoldDB" id="A0A0D7BLF2"/>
<dbReference type="SMART" id="SM00636">
    <property type="entry name" value="Glyco_18"/>
    <property type="match status" value="1"/>
</dbReference>
<reference evidence="10 11" key="1">
    <citation type="journal article" date="2015" name="Fungal Genet. Biol.">
        <title>Evolution of novel wood decay mechanisms in Agaricales revealed by the genome sequences of Fistulina hepatica and Cylindrobasidium torrendii.</title>
        <authorList>
            <person name="Floudas D."/>
            <person name="Held B.W."/>
            <person name="Riley R."/>
            <person name="Nagy L.G."/>
            <person name="Koehler G."/>
            <person name="Ransdell A.S."/>
            <person name="Younus H."/>
            <person name="Chow J."/>
            <person name="Chiniquy J."/>
            <person name="Lipzen A."/>
            <person name="Tritt A."/>
            <person name="Sun H."/>
            <person name="Haridas S."/>
            <person name="LaButti K."/>
            <person name="Ohm R.A."/>
            <person name="Kues U."/>
            <person name="Blanchette R.A."/>
            <person name="Grigoriev I.V."/>
            <person name="Minto R.E."/>
            <person name="Hibbett D.S."/>
        </authorList>
    </citation>
    <scope>NUCLEOTIDE SEQUENCE [LARGE SCALE GENOMIC DNA]</scope>
    <source>
        <strain evidence="10 11">FP15055 ss-10</strain>
    </source>
</reference>
<comment type="catalytic activity">
    <reaction evidence="1">
        <text>Random endo-hydrolysis of N-acetyl-beta-D-glucosaminide (1-&gt;4)-beta-linkages in chitin and chitodextrins.</text>
        <dbReference type="EC" id="3.2.1.14"/>
    </reaction>
</comment>
<dbReference type="InterPro" id="IPR001579">
    <property type="entry name" value="Glyco_hydro_18_chit_AS"/>
</dbReference>
<accession>A0A0D7BLF2</accession>
<keyword evidence="6" id="KW-0624">Polysaccharide degradation</keyword>
<dbReference type="OrthoDB" id="73875at2759"/>
<dbReference type="Gene3D" id="3.10.50.10">
    <property type="match status" value="1"/>
</dbReference>
<evidence type="ECO:0000256" key="8">
    <source>
        <dbReference type="RuleBase" id="RU004453"/>
    </source>
</evidence>
<evidence type="ECO:0000256" key="6">
    <source>
        <dbReference type="ARBA" id="ARBA00023326"/>
    </source>
</evidence>
<dbReference type="PANTHER" id="PTHR11177">
    <property type="entry name" value="CHITINASE"/>
    <property type="match status" value="1"/>
</dbReference>
<keyword evidence="2 7" id="KW-0378">Hydrolase</keyword>
<evidence type="ECO:0000256" key="7">
    <source>
        <dbReference type="RuleBase" id="RU000489"/>
    </source>
</evidence>
<evidence type="ECO:0000256" key="2">
    <source>
        <dbReference type="ARBA" id="ARBA00022801"/>
    </source>
</evidence>
<evidence type="ECO:0000313" key="10">
    <source>
        <dbReference type="EMBL" id="KIY71383.1"/>
    </source>
</evidence>
<dbReference type="GO" id="GO:0000272">
    <property type="term" value="P:polysaccharide catabolic process"/>
    <property type="evidence" value="ECO:0007669"/>
    <property type="project" value="UniProtKB-KW"/>
</dbReference>
<keyword evidence="3" id="KW-0146">Chitin degradation</keyword>
<organism evidence="10 11">
    <name type="scientific">Cylindrobasidium torrendii FP15055 ss-10</name>
    <dbReference type="NCBI Taxonomy" id="1314674"/>
    <lineage>
        <taxon>Eukaryota</taxon>
        <taxon>Fungi</taxon>
        <taxon>Dikarya</taxon>
        <taxon>Basidiomycota</taxon>
        <taxon>Agaricomycotina</taxon>
        <taxon>Agaricomycetes</taxon>
        <taxon>Agaricomycetidae</taxon>
        <taxon>Agaricales</taxon>
        <taxon>Marasmiineae</taxon>
        <taxon>Physalacriaceae</taxon>
        <taxon>Cylindrobasidium</taxon>
    </lineage>
</organism>
<dbReference type="InterPro" id="IPR050314">
    <property type="entry name" value="Glycosyl_Hydrlase_18"/>
</dbReference>
<dbReference type="STRING" id="1314674.A0A0D7BLF2"/>
<dbReference type="SUPFAM" id="SSF51445">
    <property type="entry name" value="(Trans)glycosidases"/>
    <property type="match status" value="1"/>
</dbReference>
<dbReference type="Pfam" id="PF00704">
    <property type="entry name" value="Glyco_hydro_18"/>
    <property type="match status" value="1"/>
</dbReference>
<keyword evidence="11" id="KW-1185">Reference proteome</keyword>
<evidence type="ECO:0000256" key="3">
    <source>
        <dbReference type="ARBA" id="ARBA00023024"/>
    </source>
</evidence>
<evidence type="ECO:0000256" key="1">
    <source>
        <dbReference type="ARBA" id="ARBA00000822"/>
    </source>
</evidence>
<dbReference type="GO" id="GO:0008843">
    <property type="term" value="F:endochitinase activity"/>
    <property type="evidence" value="ECO:0007669"/>
    <property type="project" value="UniProtKB-EC"/>
</dbReference>
<dbReference type="Proteomes" id="UP000054007">
    <property type="component" value="Unassembled WGS sequence"/>
</dbReference>
<evidence type="ECO:0000256" key="5">
    <source>
        <dbReference type="ARBA" id="ARBA00023295"/>
    </source>
</evidence>
<dbReference type="Gene3D" id="3.20.20.80">
    <property type="entry name" value="Glycosidases"/>
    <property type="match status" value="1"/>
</dbReference>
<dbReference type="PROSITE" id="PS01095">
    <property type="entry name" value="GH18_1"/>
    <property type="match status" value="1"/>
</dbReference>
<dbReference type="GO" id="GO:0008061">
    <property type="term" value="F:chitin binding"/>
    <property type="evidence" value="ECO:0007669"/>
    <property type="project" value="InterPro"/>
</dbReference>
<proteinExistence type="inferred from homology"/>
<dbReference type="GO" id="GO:0005576">
    <property type="term" value="C:extracellular region"/>
    <property type="evidence" value="ECO:0007669"/>
    <property type="project" value="TreeGrafter"/>
</dbReference>
<gene>
    <name evidence="10" type="ORF">CYLTODRAFT_346056</name>
</gene>
<comment type="similarity">
    <text evidence="8">Belongs to the glycosyl hydrolase 18 family.</text>
</comment>
<protein>
    <submittedName>
        <fullName evidence="10">Glycoside hydrolase family 18 protein</fullName>
    </submittedName>
</protein>
<dbReference type="SUPFAM" id="SSF54556">
    <property type="entry name" value="Chitinase insertion domain"/>
    <property type="match status" value="1"/>
</dbReference>
<dbReference type="PROSITE" id="PS51910">
    <property type="entry name" value="GH18_2"/>
    <property type="match status" value="1"/>
</dbReference>
<dbReference type="InterPro" id="IPR001223">
    <property type="entry name" value="Glyco_hydro18_cat"/>
</dbReference>
<dbReference type="InterPro" id="IPR017853">
    <property type="entry name" value="GH"/>
</dbReference>
<dbReference type="EMBL" id="KN880455">
    <property type="protein sequence ID" value="KIY71383.1"/>
    <property type="molecule type" value="Genomic_DNA"/>
</dbReference>
<keyword evidence="5 7" id="KW-0326">Glycosidase</keyword>
<name>A0A0D7BLF2_9AGAR</name>
<feature type="domain" description="GH18" evidence="9">
    <location>
        <begin position="80"/>
        <end position="459"/>
    </location>
</feature>
<dbReference type="InterPro" id="IPR029070">
    <property type="entry name" value="Chitinase_insertion_sf"/>
</dbReference>
<sequence>MKRDENGCSAIAPSSGASAVFAEGASTASGAGSTTEAAVPTTTTITYAYTTTVYATASASATPISTASSSGNSTEEASELVSAAWYPDWLENFTPANISWDKYTMVTYSFGMTTPDTSVIELSNNTKLTEFVQVAHENNVTALISLGGWSGSRYFSSAVATPENRTLFAQTVMDLVTEYELDGVDFDWEYPASNESQIGCNLFDSNDTANFLLFLQELRQADCADDLILTAAVGSKPWLDATGSPSTNVSDFAEVLDHISIMAYDFAGSWSKTVGANAPLNASCADSSDASSAMSSVELWNEAGFPLNQIVLGVASYGHSFSVASNTTLPESGEITTFPAFSGTPKGDRLDSGAFTDVCGTTTETSGVFNFWGLIEEGYLTENGTVADGVQYTYDECTQTPFVYNETAGIMVSYDDATSFSAKGSYIASTGLGGFAMWQVSGDYNDILLEAIRSGMGAN</sequence>
<dbReference type="InterPro" id="IPR011583">
    <property type="entry name" value="Chitinase_II/V-like_cat"/>
</dbReference>
<dbReference type="PANTHER" id="PTHR11177:SF317">
    <property type="entry name" value="CHITINASE 12-RELATED"/>
    <property type="match status" value="1"/>
</dbReference>
<dbReference type="GO" id="GO:0006032">
    <property type="term" value="P:chitin catabolic process"/>
    <property type="evidence" value="ECO:0007669"/>
    <property type="project" value="UniProtKB-KW"/>
</dbReference>
<keyword evidence="4" id="KW-0119">Carbohydrate metabolism</keyword>
<evidence type="ECO:0000313" key="11">
    <source>
        <dbReference type="Proteomes" id="UP000054007"/>
    </source>
</evidence>
<evidence type="ECO:0000259" key="9">
    <source>
        <dbReference type="PROSITE" id="PS51910"/>
    </source>
</evidence>
<evidence type="ECO:0000256" key="4">
    <source>
        <dbReference type="ARBA" id="ARBA00023277"/>
    </source>
</evidence>